<dbReference type="Gene3D" id="3.30.420.10">
    <property type="entry name" value="Ribonuclease H-like superfamily/Ribonuclease H"/>
    <property type="match status" value="1"/>
</dbReference>
<dbReference type="SUPFAM" id="SSF53098">
    <property type="entry name" value="Ribonuclease H-like"/>
    <property type="match status" value="1"/>
</dbReference>
<dbReference type="Pfam" id="PF17921">
    <property type="entry name" value="Integrase_H2C2"/>
    <property type="match status" value="1"/>
</dbReference>
<dbReference type="GO" id="GO:0003676">
    <property type="term" value="F:nucleic acid binding"/>
    <property type="evidence" value="ECO:0007669"/>
    <property type="project" value="InterPro"/>
</dbReference>
<keyword evidence="3" id="KW-1185">Reference proteome</keyword>
<dbReference type="InterPro" id="IPR001584">
    <property type="entry name" value="Integrase_cat-core"/>
</dbReference>
<dbReference type="GO" id="GO:0005634">
    <property type="term" value="C:nucleus"/>
    <property type="evidence" value="ECO:0007669"/>
    <property type="project" value="UniProtKB-ARBA"/>
</dbReference>
<name>A0A1R1XMV2_9FUNG</name>
<dbReference type="InterPro" id="IPR041588">
    <property type="entry name" value="Integrase_H2C2"/>
</dbReference>
<dbReference type="PANTHER" id="PTHR37984:SF5">
    <property type="entry name" value="PROTEIN NYNRIN-LIKE"/>
    <property type="match status" value="1"/>
</dbReference>
<protein>
    <submittedName>
        <fullName evidence="2">Gypsy retrotransposon integrase-like protein 1</fullName>
    </submittedName>
</protein>
<dbReference type="InterPro" id="IPR036397">
    <property type="entry name" value="RNaseH_sf"/>
</dbReference>
<evidence type="ECO:0000313" key="3">
    <source>
        <dbReference type="Proteomes" id="UP000187429"/>
    </source>
</evidence>
<evidence type="ECO:0000259" key="1">
    <source>
        <dbReference type="PROSITE" id="PS50994"/>
    </source>
</evidence>
<dbReference type="EMBL" id="LSSM01004062">
    <property type="protein sequence ID" value="OMJ15955.1"/>
    <property type="molecule type" value="Genomic_DNA"/>
</dbReference>
<accession>A0A1R1XMV2</accession>
<evidence type="ECO:0000313" key="2">
    <source>
        <dbReference type="EMBL" id="OMJ15955.1"/>
    </source>
</evidence>
<reference evidence="3" key="1">
    <citation type="submission" date="2017-01" db="EMBL/GenBank/DDBJ databases">
        <authorList>
            <person name="Wang Y."/>
            <person name="White M."/>
            <person name="Kvist S."/>
            <person name="Moncalvo J.-M."/>
        </authorList>
    </citation>
    <scope>NUCLEOTIDE SEQUENCE [LARGE SCALE GENOMIC DNA]</scope>
    <source>
        <strain evidence="3">ID-206-W2</strain>
    </source>
</reference>
<proteinExistence type="predicted"/>
<dbReference type="GO" id="GO:0015074">
    <property type="term" value="P:DNA integration"/>
    <property type="evidence" value="ECO:0007669"/>
    <property type="project" value="InterPro"/>
</dbReference>
<dbReference type="Gene3D" id="1.10.340.70">
    <property type="match status" value="1"/>
</dbReference>
<dbReference type="Proteomes" id="UP000187429">
    <property type="component" value="Unassembled WGS sequence"/>
</dbReference>
<dbReference type="PROSITE" id="PS50994">
    <property type="entry name" value="INTEGRASE"/>
    <property type="match status" value="1"/>
</dbReference>
<comment type="caution">
    <text evidence="2">The sequence shown here is derived from an EMBL/GenBank/DDBJ whole genome shotgun (WGS) entry which is preliminary data.</text>
</comment>
<sequence length="215" mass="24675">MERRIFSSRPALTSEEIPDNGEPIFNGIFKFLNGESIKTNKELIRTARKFVVEDVILFRKSREGLLKVVYISEELKGILMEVHDDLGHFAFETIWGLVKGILWRPKLYQEVKEYVISCHQCQKYHLSKPSYRFNGKSAVSGIFTDWKMDFLGPITKSNTGNRYILVAVETFKSYSLAWPTKDLTSETVAEHLLDLIEVFGIPKSLNTEGGRCFKA</sequence>
<organism evidence="2 3">
    <name type="scientific">Smittium culicis</name>
    <dbReference type="NCBI Taxonomy" id="133412"/>
    <lineage>
        <taxon>Eukaryota</taxon>
        <taxon>Fungi</taxon>
        <taxon>Fungi incertae sedis</taxon>
        <taxon>Zoopagomycota</taxon>
        <taxon>Kickxellomycotina</taxon>
        <taxon>Harpellomycetes</taxon>
        <taxon>Harpellales</taxon>
        <taxon>Legeriomycetaceae</taxon>
        <taxon>Smittium</taxon>
    </lineage>
</organism>
<feature type="domain" description="Integrase catalytic" evidence="1">
    <location>
        <begin position="125"/>
        <end position="215"/>
    </location>
</feature>
<gene>
    <name evidence="2" type="ORF">AYI69_g8020</name>
</gene>
<dbReference type="PANTHER" id="PTHR37984">
    <property type="entry name" value="PROTEIN CBG26694"/>
    <property type="match status" value="1"/>
</dbReference>
<dbReference type="OrthoDB" id="2275149at2759"/>
<dbReference type="InterPro" id="IPR050951">
    <property type="entry name" value="Retrovirus_Pol_polyprotein"/>
</dbReference>
<dbReference type="InterPro" id="IPR012337">
    <property type="entry name" value="RNaseH-like_sf"/>
</dbReference>
<dbReference type="AlphaFoldDB" id="A0A1R1XMV2"/>